<evidence type="ECO:0000256" key="6">
    <source>
        <dbReference type="ARBA" id="ARBA00023160"/>
    </source>
</evidence>
<name>A0A9D1JQL0_9FIRM</name>
<dbReference type="Gene3D" id="2.40.50.100">
    <property type="match status" value="1"/>
</dbReference>
<dbReference type="CDD" id="cd06850">
    <property type="entry name" value="biotinyl_domain"/>
    <property type="match status" value="1"/>
</dbReference>
<dbReference type="PANTHER" id="PTHR45266:SF3">
    <property type="entry name" value="OXALOACETATE DECARBOXYLASE ALPHA CHAIN"/>
    <property type="match status" value="1"/>
</dbReference>
<dbReference type="InterPro" id="IPR000089">
    <property type="entry name" value="Biotin_lipoyl"/>
</dbReference>
<evidence type="ECO:0000313" key="11">
    <source>
        <dbReference type="Proteomes" id="UP000823927"/>
    </source>
</evidence>
<reference evidence="10" key="1">
    <citation type="submission" date="2020-10" db="EMBL/GenBank/DDBJ databases">
        <authorList>
            <person name="Gilroy R."/>
        </authorList>
    </citation>
    <scope>NUCLEOTIDE SEQUENCE</scope>
    <source>
        <strain evidence="10">CHK178-757</strain>
    </source>
</reference>
<dbReference type="InterPro" id="IPR050709">
    <property type="entry name" value="Biotin_Carboxyl_Carrier/Decarb"/>
</dbReference>
<dbReference type="GO" id="GO:0003989">
    <property type="term" value="F:acetyl-CoA carboxylase activity"/>
    <property type="evidence" value="ECO:0007669"/>
    <property type="project" value="InterPro"/>
</dbReference>
<keyword evidence="5 8" id="KW-0443">Lipid metabolism</keyword>
<gene>
    <name evidence="10" type="primary">accB</name>
    <name evidence="10" type="ORF">IAB46_06920</name>
</gene>
<dbReference type="InterPro" id="IPR001249">
    <property type="entry name" value="AcCoA_biotinCC"/>
</dbReference>
<organism evidence="10 11">
    <name type="scientific">Candidatus Scybalocola faecigallinarum</name>
    <dbReference type="NCBI Taxonomy" id="2840941"/>
    <lineage>
        <taxon>Bacteria</taxon>
        <taxon>Bacillati</taxon>
        <taxon>Bacillota</taxon>
        <taxon>Clostridia</taxon>
        <taxon>Lachnospirales</taxon>
        <taxon>Lachnospiraceae</taxon>
        <taxon>Lachnospiraceae incertae sedis</taxon>
        <taxon>Candidatus Scybalocola (ex Gilroy et al. 2021)</taxon>
    </lineage>
</organism>
<comment type="pathway">
    <text evidence="1 8">Lipid metabolism; fatty acid biosynthesis.</text>
</comment>
<sequence>MDIDKIMQLIDKVDASGITTLTVEEGCLKISIEKSQGQAQAVEGNQVITVPVGIPAPQMQSAAPAEAPAAPVQAAADAGEASAEEENDVFITSPIVGVFYSASGPEEEPFVKVGDTVKKGQIVGIVEAMKLMNEIESDVDGVIEEVLVENAQNVEYGQSLFRVK</sequence>
<dbReference type="PROSITE" id="PS00188">
    <property type="entry name" value="BIOTIN"/>
    <property type="match status" value="1"/>
</dbReference>
<evidence type="ECO:0000256" key="4">
    <source>
        <dbReference type="ARBA" id="ARBA00022832"/>
    </source>
</evidence>
<feature type="domain" description="Lipoyl-binding" evidence="9">
    <location>
        <begin position="88"/>
        <end position="164"/>
    </location>
</feature>
<dbReference type="AlphaFoldDB" id="A0A9D1JQL0"/>
<accession>A0A9D1JQL0</accession>
<dbReference type="GO" id="GO:0009317">
    <property type="term" value="C:acetyl-CoA carboxylase complex"/>
    <property type="evidence" value="ECO:0007669"/>
    <property type="project" value="InterPro"/>
</dbReference>
<evidence type="ECO:0000313" key="10">
    <source>
        <dbReference type="EMBL" id="HIS47278.1"/>
    </source>
</evidence>
<keyword evidence="6 8" id="KW-0275">Fatty acid biosynthesis</keyword>
<dbReference type="EMBL" id="DVIT01000026">
    <property type="protein sequence ID" value="HIS47278.1"/>
    <property type="molecule type" value="Genomic_DNA"/>
</dbReference>
<keyword evidence="3 8" id="KW-0444">Lipid biosynthesis</keyword>
<evidence type="ECO:0000256" key="7">
    <source>
        <dbReference type="ARBA" id="ARBA00023267"/>
    </source>
</evidence>
<dbReference type="PANTHER" id="PTHR45266">
    <property type="entry name" value="OXALOACETATE DECARBOXYLASE ALPHA CHAIN"/>
    <property type="match status" value="1"/>
</dbReference>
<dbReference type="Pfam" id="PF00364">
    <property type="entry name" value="Biotin_lipoyl"/>
    <property type="match status" value="1"/>
</dbReference>
<evidence type="ECO:0000256" key="2">
    <source>
        <dbReference type="ARBA" id="ARBA00017562"/>
    </source>
</evidence>
<dbReference type="NCBIfam" id="TIGR00531">
    <property type="entry name" value="BCCP"/>
    <property type="match status" value="1"/>
</dbReference>
<dbReference type="InterPro" id="IPR011053">
    <property type="entry name" value="Single_hybrid_motif"/>
</dbReference>
<evidence type="ECO:0000256" key="5">
    <source>
        <dbReference type="ARBA" id="ARBA00023098"/>
    </source>
</evidence>
<dbReference type="PRINTS" id="PR01071">
    <property type="entry name" value="ACOABIOTINCC"/>
</dbReference>
<dbReference type="PROSITE" id="PS50968">
    <property type="entry name" value="BIOTINYL_LIPOYL"/>
    <property type="match status" value="1"/>
</dbReference>
<dbReference type="InterPro" id="IPR001882">
    <property type="entry name" value="Biotin_BS"/>
</dbReference>
<proteinExistence type="predicted"/>
<evidence type="ECO:0000256" key="8">
    <source>
        <dbReference type="RuleBase" id="RU364072"/>
    </source>
</evidence>
<reference evidence="10" key="2">
    <citation type="journal article" date="2021" name="PeerJ">
        <title>Extensive microbial diversity within the chicken gut microbiome revealed by metagenomics and culture.</title>
        <authorList>
            <person name="Gilroy R."/>
            <person name="Ravi A."/>
            <person name="Getino M."/>
            <person name="Pursley I."/>
            <person name="Horton D.L."/>
            <person name="Alikhan N.F."/>
            <person name="Baker D."/>
            <person name="Gharbi K."/>
            <person name="Hall N."/>
            <person name="Watson M."/>
            <person name="Adriaenssens E.M."/>
            <person name="Foster-Nyarko E."/>
            <person name="Jarju S."/>
            <person name="Secka A."/>
            <person name="Antonio M."/>
            <person name="Oren A."/>
            <person name="Chaudhuri R.R."/>
            <person name="La Ragione R."/>
            <person name="Hildebrand F."/>
            <person name="Pallen M.J."/>
        </authorList>
    </citation>
    <scope>NUCLEOTIDE SEQUENCE</scope>
    <source>
        <strain evidence="10">CHK178-757</strain>
    </source>
</reference>
<keyword evidence="4 8" id="KW-0276">Fatty acid metabolism</keyword>
<evidence type="ECO:0000256" key="3">
    <source>
        <dbReference type="ARBA" id="ARBA00022516"/>
    </source>
</evidence>
<dbReference type="GO" id="GO:0006633">
    <property type="term" value="P:fatty acid biosynthetic process"/>
    <property type="evidence" value="ECO:0007669"/>
    <property type="project" value="UniProtKB-KW"/>
</dbReference>
<comment type="function">
    <text evidence="8">This protein is a component of the acetyl coenzyme A carboxylase complex; first, biotin carboxylase catalyzes the carboxylation of the carrier protein and then the transcarboxylase transfers the carboxyl group to form malonyl-CoA.</text>
</comment>
<evidence type="ECO:0000256" key="1">
    <source>
        <dbReference type="ARBA" id="ARBA00005194"/>
    </source>
</evidence>
<dbReference type="Proteomes" id="UP000823927">
    <property type="component" value="Unassembled WGS sequence"/>
</dbReference>
<protein>
    <recommendedName>
        <fullName evidence="2 8">Biotin carboxyl carrier protein of acetyl-CoA carboxylase</fullName>
    </recommendedName>
</protein>
<keyword evidence="7 8" id="KW-0092">Biotin</keyword>
<dbReference type="SUPFAM" id="SSF51230">
    <property type="entry name" value="Single hybrid motif"/>
    <property type="match status" value="1"/>
</dbReference>
<comment type="caution">
    <text evidence="10">The sequence shown here is derived from an EMBL/GenBank/DDBJ whole genome shotgun (WGS) entry which is preliminary data.</text>
</comment>
<evidence type="ECO:0000259" key="9">
    <source>
        <dbReference type="PROSITE" id="PS50968"/>
    </source>
</evidence>